<evidence type="ECO:0000259" key="3">
    <source>
        <dbReference type="PROSITE" id="PS50158"/>
    </source>
</evidence>
<dbReference type="GO" id="GO:0008270">
    <property type="term" value="F:zinc ion binding"/>
    <property type="evidence" value="ECO:0007669"/>
    <property type="project" value="UniProtKB-KW"/>
</dbReference>
<feature type="compositionally biased region" description="Polar residues" evidence="2">
    <location>
        <begin position="42"/>
        <end position="64"/>
    </location>
</feature>
<proteinExistence type="predicted"/>
<name>A0A1U7VEC4_NICSY</name>
<evidence type="ECO:0000313" key="5">
    <source>
        <dbReference type="RefSeq" id="XP_009760180.1"/>
    </source>
</evidence>
<evidence type="ECO:0000313" key="4">
    <source>
        <dbReference type="Proteomes" id="UP000189701"/>
    </source>
</evidence>
<dbReference type="Proteomes" id="UP000189701">
    <property type="component" value="Unplaced"/>
</dbReference>
<dbReference type="OrthoDB" id="1747507at2759"/>
<keyword evidence="4" id="KW-1185">Reference proteome</keyword>
<dbReference type="PROSITE" id="PS50158">
    <property type="entry name" value="ZF_CCHC"/>
    <property type="match status" value="1"/>
</dbReference>
<evidence type="ECO:0000256" key="2">
    <source>
        <dbReference type="SAM" id="MobiDB-lite"/>
    </source>
</evidence>
<dbReference type="SMART" id="SM00343">
    <property type="entry name" value="ZnF_C2HC"/>
    <property type="match status" value="1"/>
</dbReference>
<protein>
    <submittedName>
        <fullName evidence="5">Uncharacterized protein LOC104212577</fullName>
    </submittedName>
</protein>
<dbReference type="SUPFAM" id="SSF57756">
    <property type="entry name" value="Retrovirus zinc finger-like domains"/>
    <property type="match status" value="1"/>
</dbReference>
<keyword evidence="1" id="KW-0863">Zinc-finger</keyword>
<feature type="region of interest" description="Disordered" evidence="2">
    <location>
        <begin position="119"/>
        <end position="150"/>
    </location>
</feature>
<dbReference type="Pfam" id="PF00098">
    <property type="entry name" value="zf-CCHC"/>
    <property type="match status" value="1"/>
</dbReference>
<dbReference type="Gene3D" id="4.10.60.10">
    <property type="entry name" value="Zinc finger, CCHC-type"/>
    <property type="match status" value="1"/>
</dbReference>
<gene>
    <name evidence="5" type="primary">LOC104212577</name>
</gene>
<feature type="compositionally biased region" description="Basic and acidic residues" evidence="2">
    <location>
        <begin position="21"/>
        <end position="31"/>
    </location>
</feature>
<dbReference type="KEGG" id="nsy:104212577"/>
<feature type="compositionally biased region" description="Low complexity" evidence="2">
    <location>
        <begin position="127"/>
        <end position="136"/>
    </location>
</feature>
<keyword evidence="1" id="KW-0862">Zinc</keyword>
<dbReference type="GeneID" id="104212577"/>
<evidence type="ECO:0000256" key="1">
    <source>
        <dbReference type="PROSITE-ProRule" id="PRU00047"/>
    </source>
</evidence>
<reference evidence="5" key="2">
    <citation type="submission" date="2025-08" db="UniProtKB">
        <authorList>
            <consortium name="RefSeq"/>
        </authorList>
    </citation>
    <scope>IDENTIFICATION</scope>
    <source>
        <tissue evidence="5">Leaf</tissue>
    </source>
</reference>
<organism evidence="4 5">
    <name type="scientific">Nicotiana sylvestris</name>
    <name type="common">Wood tobacco</name>
    <name type="synonym">South American tobacco</name>
    <dbReference type="NCBI Taxonomy" id="4096"/>
    <lineage>
        <taxon>Eukaryota</taxon>
        <taxon>Viridiplantae</taxon>
        <taxon>Streptophyta</taxon>
        <taxon>Embryophyta</taxon>
        <taxon>Tracheophyta</taxon>
        <taxon>Spermatophyta</taxon>
        <taxon>Magnoliopsida</taxon>
        <taxon>eudicotyledons</taxon>
        <taxon>Gunneridae</taxon>
        <taxon>Pentapetalae</taxon>
        <taxon>asterids</taxon>
        <taxon>lamiids</taxon>
        <taxon>Solanales</taxon>
        <taxon>Solanaceae</taxon>
        <taxon>Nicotianoideae</taxon>
        <taxon>Nicotianeae</taxon>
        <taxon>Nicotiana</taxon>
    </lineage>
</organism>
<sequence>MDISRIQAFAQNIERGRRRQQSTERTESEQRKRMRFARYHEQSQGPGESSQASGLQRQRGSGQTWPVPPRCTVCGRGHLGQCQAGSDACYICRHSGHMMRDCPNRDFGGMAQPANSATGSTLFVYPSGRESQSSAGRGRGRGRGSSLGGS</sequence>
<dbReference type="AlphaFoldDB" id="A0A1U7VEC4"/>
<feature type="region of interest" description="Disordered" evidence="2">
    <location>
        <begin position="1"/>
        <end position="67"/>
    </location>
</feature>
<accession>A0A1U7VEC4</accession>
<keyword evidence="1" id="KW-0479">Metal-binding</keyword>
<dbReference type="RefSeq" id="XP_009760180.1">
    <property type="nucleotide sequence ID" value="XM_009761878.1"/>
</dbReference>
<reference evidence="4" key="1">
    <citation type="journal article" date="2013" name="Genome Biol.">
        <title>Reference genomes and transcriptomes of Nicotiana sylvestris and Nicotiana tomentosiformis.</title>
        <authorList>
            <person name="Sierro N."/>
            <person name="Battey J.N."/>
            <person name="Ouadi S."/>
            <person name="Bovet L."/>
            <person name="Goepfert S."/>
            <person name="Bakaher N."/>
            <person name="Peitsch M.C."/>
            <person name="Ivanov N.V."/>
        </authorList>
    </citation>
    <scope>NUCLEOTIDE SEQUENCE [LARGE SCALE GENOMIC DNA]</scope>
</reference>
<dbReference type="GO" id="GO:0003676">
    <property type="term" value="F:nucleic acid binding"/>
    <property type="evidence" value="ECO:0007669"/>
    <property type="project" value="InterPro"/>
</dbReference>
<dbReference type="InterPro" id="IPR036875">
    <property type="entry name" value="Znf_CCHC_sf"/>
</dbReference>
<feature type="domain" description="CCHC-type" evidence="3">
    <location>
        <begin position="89"/>
        <end position="104"/>
    </location>
</feature>
<dbReference type="InterPro" id="IPR001878">
    <property type="entry name" value="Znf_CCHC"/>
</dbReference>